<dbReference type="EMBL" id="KZ084091">
    <property type="protein sequence ID" value="OSD06196.1"/>
    <property type="molecule type" value="Genomic_DNA"/>
</dbReference>
<evidence type="ECO:0000256" key="1">
    <source>
        <dbReference type="SAM" id="MobiDB-lite"/>
    </source>
</evidence>
<sequence>MPVSNPEAPNASGLSANETKNLKERSPEPHEEKILQGIKELYTSKPTERTYEIYAPNAVFHDPIGIAEGIKSIRAQFNGLAKLFPRADIPKFRLLENPPSVPKTTILVDQDVSYFRDPNASSPTKTVNSLLTLETNDQHQIVKHTEEWNHHRETTGEDGFLGMLNENRKKFTANFTGMFISQEPPAQKKD</sequence>
<evidence type="ECO:0000313" key="3">
    <source>
        <dbReference type="Proteomes" id="UP000193067"/>
    </source>
</evidence>
<feature type="compositionally biased region" description="Basic and acidic residues" evidence="1">
    <location>
        <begin position="20"/>
        <end position="32"/>
    </location>
</feature>
<organism evidence="2 3">
    <name type="scientific">Trametes coccinea (strain BRFM310)</name>
    <name type="common">Pycnoporus coccineus</name>
    <dbReference type="NCBI Taxonomy" id="1353009"/>
    <lineage>
        <taxon>Eukaryota</taxon>
        <taxon>Fungi</taxon>
        <taxon>Dikarya</taxon>
        <taxon>Basidiomycota</taxon>
        <taxon>Agaricomycotina</taxon>
        <taxon>Agaricomycetes</taxon>
        <taxon>Polyporales</taxon>
        <taxon>Polyporaceae</taxon>
        <taxon>Trametes</taxon>
    </lineage>
</organism>
<protein>
    <submittedName>
        <fullName evidence="2">Uncharacterized protein</fullName>
    </submittedName>
</protein>
<name>A0A1Y2IYK6_TRAC3</name>
<evidence type="ECO:0000313" key="2">
    <source>
        <dbReference type="EMBL" id="OSD06196.1"/>
    </source>
</evidence>
<dbReference type="Proteomes" id="UP000193067">
    <property type="component" value="Unassembled WGS sequence"/>
</dbReference>
<dbReference type="InterPro" id="IPR032710">
    <property type="entry name" value="NTF2-like_dom_sf"/>
</dbReference>
<dbReference type="SUPFAM" id="SSF54427">
    <property type="entry name" value="NTF2-like"/>
    <property type="match status" value="1"/>
</dbReference>
<dbReference type="PANTHER" id="PTHR34213">
    <property type="entry name" value="NUCLEAR TRANSPORT FACTOR 2 (NTF2) FAMILY PROTEIN"/>
    <property type="match status" value="1"/>
</dbReference>
<keyword evidence="3" id="KW-1185">Reference proteome</keyword>
<accession>A0A1Y2IYK6</accession>
<gene>
    <name evidence="2" type="ORF">PYCCODRAFT_1464857</name>
</gene>
<reference evidence="2 3" key="1">
    <citation type="journal article" date="2015" name="Biotechnol. Biofuels">
        <title>Enhanced degradation of softwood versus hardwood by the white-rot fungus Pycnoporus coccineus.</title>
        <authorList>
            <person name="Couturier M."/>
            <person name="Navarro D."/>
            <person name="Chevret D."/>
            <person name="Henrissat B."/>
            <person name="Piumi F."/>
            <person name="Ruiz-Duenas F.J."/>
            <person name="Martinez A.T."/>
            <person name="Grigoriev I.V."/>
            <person name="Riley R."/>
            <person name="Lipzen A."/>
            <person name="Berrin J.G."/>
            <person name="Master E.R."/>
            <person name="Rosso M.N."/>
        </authorList>
    </citation>
    <scope>NUCLEOTIDE SEQUENCE [LARGE SCALE GENOMIC DNA]</scope>
    <source>
        <strain evidence="2 3">BRFM310</strain>
    </source>
</reference>
<dbReference type="OrthoDB" id="2400485at2759"/>
<dbReference type="STRING" id="1353009.A0A1Y2IYK6"/>
<dbReference type="PANTHER" id="PTHR34213:SF2">
    <property type="entry name" value="NUCLEAR TRANSPORT FACTOR 2 (NTF2) FAMILY PROTEIN"/>
    <property type="match status" value="1"/>
</dbReference>
<feature type="region of interest" description="Disordered" evidence="1">
    <location>
        <begin position="1"/>
        <end position="32"/>
    </location>
</feature>
<proteinExistence type="predicted"/>
<dbReference type="AlphaFoldDB" id="A0A1Y2IYK6"/>